<feature type="transmembrane region" description="Helical" evidence="12">
    <location>
        <begin position="131"/>
        <end position="149"/>
    </location>
</feature>
<dbReference type="GO" id="GO:0005524">
    <property type="term" value="F:ATP binding"/>
    <property type="evidence" value="ECO:0007669"/>
    <property type="project" value="UniProtKB-KW"/>
</dbReference>
<dbReference type="GO" id="GO:0004222">
    <property type="term" value="F:metalloendopeptidase activity"/>
    <property type="evidence" value="ECO:0007669"/>
    <property type="project" value="InterPro"/>
</dbReference>
<keyword evidence="4 14" id="KW-0645">Protease</keyword>
<dbReference type="GO" id="GO:0051301">
    <property type="term" value="P:cell division"/>
    <property type="evidence" value="ECO:0007669"/>
    <property type="project" value="UniProtKB-KW"/>
</dbReference>
<dbReference type="Gene3D" id="1.10.8.60">
    <property type="match status" value="1"/>
</dbReference>
<dbReference type="Gene3D" id="3.40.50.300">
    <property type="entry name" value="P-loop containing nucleotide triphosphate hydrolases"/>
    <property type="match status" value="1"/>
</dbReference>
<dbReference type="InterPro" id="IPR037219">
    <property type="entry name" value="Peptidase_M41-like"/>
</dbReference>
<feature type="transmembrane region" description="Helical" evidence="12">
    <location>
        <begin position="400"/>
        <end position="418"/>
    </location>
</feature>
<accession>A0A4D6LBV6</accession>
<evidence type="ECO:0000256" key="11">
    <source>
        <dbReference type="ARBA" id="ARBA00023049"/>
    </source>
</evidence>
<dbReference type="Proteomes" id="UP000501690">
    <property type="component" value="Linkage Group LG3"/>
</dbReference>
<evidence type="ECO:0000256" key="3">
    <source>
        <dbReference type="ARBA" id="ARBA00010550"/>
    </source>
</evidence>
<keyword evidence="11" id="KW-0482">Metalloprotease</keyword>
<evidence type="ECO:0000313" key="15">
    <source>
        <dbReference type="Proteomes" id="UP000501690"/>
    </source>
</evidence>
<keyword evidence="7" id="KW-0378">Hydrolase</keyword>
<dbReference type="InterPro" id="IPR050928">
    <property type="entry name" value="ATP-dep_Zn_Metalloprotease"/>
</dbReference>
<dbReference type="InterPro" id="IPR003959">
    <property type="entry name" value="ATPase_AAA_core"/>
</dbReference>
<keyword evidence="8" id="KW-0862">Zinc</keyword>
<evidence type="ECO:0000256" key="4">
    <source>
        <dbReference type="ARBA" id="ARBA00022670"/>
    </source>
</evidence>
<dbReference type="PANTHER" id="PTHR43655">
    <property type="entry name" value="ATP-DEPENDENT PROTEASE"/>
    <property type="match status" value="1"/>
</dbReference>
<evidence type="ECO:0000256" key="2">
    <source>
        <dbReference type="ARBA" id="ARBA00010044"/>
    </source>
</evidence>
<gene>
    <name evidence="14" type="ORF">DEO72_LG3g471</name>
</gene>
<dbReference type="GO" id="GO:0034982">
    <property type="term" value="P:mitochondrial protein processing"/>
    <property type="evidence" value="ECO:0007669"/>
    <property type="project" value="TreeGrafter"/>
</dbReference>
<keyword evidence="12" id="KW-0812">Transmembrane</keyword>
<dbReference type="GO" id="GO:0005745">
    <property type="term" value="C:m-AAA complex"/>
    <property type="evidence" value="ECO:0007669"/>
    <property type="project" value="TreeGrafter"/>
</dbReference>
<dbReference type="PROSITE" id="PS50003">
    <property type="entry name" value="PH_DOMAIN"/>
    <property type="match status" value="1"/>
</dbReference>
<evidence type="ECO:0000256" key="10">
    <source>
        <dbReference type="ARBA" id="ARBA00022946"/>
    </source>
</evidence>
<keyword evidence="14" id="KW-0132">Cell division</keyword>
<dbReference type="GO" id="GO:0009535">
    <property type="term" value="C:chloroplast thylakoid membrane"/>
    <property type="evidence" value="ECO:0007669"/>
    <property type="project" value="TreeGrafter"/>
</dbReference>
<protein>
    <submittedName>
        <fullName evidence="14">Cell division protease FtsH</fullName>
    </submittedName>
</protein>
<dbReference type="EMBL" id="CP039347">
    <property type="protein sequence ID" value="QCD85950.1"/>
    <property type="molecule type" value="Genomic_DNA"/>
</dbReference>
<evidence type="ECO:0000256" key="6">
    <source>
        <dbReference type="ARBA" id="ARBA00022741"/>
    </source>
</evidence>
<dbReference type="InterPro" id="IPR041569">
    <property type="entry name" value="AAA_lid_3"/>
</dbReference>
<keyword evidence="5" id="KW-0479">Metal-binding</keyword>
<dbReference type="Gene3D" id="1.20.58.760">
    <property type="entry name" value="Peptidase M41"/>
    <property type="match status" value="1"/>
</dbReference>
<dbReference type="AlphaFoldDB" id="A0A4D6LBV6"/>
<comment type="cofactor">
    <cofactor evidence="1">
        <name>Zn(2+)</name>
        <dbReference type="ChEBI" id="CHEBI:29105"/>
    </cofactor>
</comment>
<dbReference type="SMART" id="SM00382">
    <property type="entry name" value="AAA"/>
    <property type="match status" value="1"/>
</dbReference>
<dbReference type="FunFam" id="3.40.50.300:FF:001118">
    <property type="entry name" value="ATP-dependent zinc metalloprotease FTSH 12, chloroplastic"/>
    <property type="match status" value="1"/>
</dbReference>
<dbReference type="FunFam" id="1.20.58.760:FF:000014">
    <property type="entry name" value="ATP-dependent zinc metalloprotease FTSH 12, chloroplastic"/>
    <property type="match status" value="1"/>
</dbReference>
<dbReference type="Pfam" id="PF00004">
    <property type="entry name" value="AAA"/>
    <property type="match status" value="1"/>
</dbReference>
<dbReference type="GO" id="GO:0009793">
    <property type="term" value="P:embryo development ending in seed dormancy"/>
    <property type="evidence" value="ECO:0007669"/>
    <property type="project" value="TreeGrafter"/>
</dbReference>
<feature type="domain" description="PH" evidence="13">
    <location>
        <begin position="1"/>
        <end position="62"/>
    </location>
</feature>
<dbReference type="InterPro" id="IPR000642">
    <property type="entry name" value="Peptidase_M41"/>
</dbReference>
<keyword evidence="12" id="KW-1133">Transmembrane helix</keyword>
<keyword evidence="14" id="KW-0131">Cell cycle</keyword>
<comment type="similarity">
    <text evidence="2">In the C-terminal section; belongs to the peptidase M41 family.</text>
</comment>
<dbReference type="GO" id="GO:0004176">
    <property type="term" value="F:ATP-dependent peptidase activity"/>
    <property type="evidence" value="ECO:0007669"/>
    <property type="project" value="InterPro"/>
</dbReference>
<dbReference type="Pfam" id="PF01434">
    <property type="entry name" value="Peptidase_M41"/>
    <property type="match status" value="1"/>
</dbReference>
<name>A0A4D6LBV6_VIGUN</name>
<evidence type="ECO:0000256" key="12">
    <source>
        <dbReference type="SAM" id="Phobius"/>
    </source>
</evidence>
<dbReference type="Pfam" id="PF17862">
    <property type="entry name" value="AAA_lid_3"/>
    <property type="match status" value="1"/>
</dbReference>
<evidence type="ECO:0000256" key="5">
    <source>
        <dbReference type="ARBA" id="ARBA00022723"/>
    </source>
</evidence>
<dbReference type="InterPro" id="IPR003593">
    <property type="entry name" value="AAA+_ATPase"/>
</dbReference>
<dbReference type="FunFam" id="1.10.8.60:FF:000101">
    <property type="entry name" value="ATP-dependent zinc metalloprotease FTSH 12, chloroplastic"/>
    <property type="match status" value="1"/>
</dbReference>
<evidence type="ECO:0000256" key="1">
    <source>
        <dbReference type="ARBA" id="ARBA00001947"/>
    </source>
</evidence>
<dbReference type="InterPro" id="IPR001849">
    <property type="entry name" value="PH_domain"/>
</dbReference>
<reference evidence="14 15" key="1">
    <citation type="submission" date="2019-04" db="EMBL/GenBank/DDBJ databases">
        <title>An improved genome assembly and genetic linkage map for asparagus bean, Vigna unguiculata ssp. sesquipedialis.</title>
        <authorList>
            <person name="Xia Q."/>
            <person name="Zhang R."/>
            <person name="Dong Y."/>
        </authorList>
    </citation>
    <scope>NUCLEOTIDE SEQUENCE [LARGE SCALE GENOMIC DNA]</scope>
    <source>
        <tissue evidence="14">Leaf</tissue>
    </source>
</reference>
<evidence type="ECO:0000256" key="9">
    <source>
        <dbReference type="ARBA" id="ARBA00022840"/>
    </source>
</evidence>
<dbReference type="GO" id="GO:0016887">
    <property type="term" value="F:ATP hydrolysis activity"/>
    <property type="evidence" value="ECO:0007669"/>
    <property type="project" value="InterPro"/>
</dbReference>
<keyword evidence="6" id="KW-0547">Nucleotide-binding</keyword>
<evidence type="ECO:0000259" key="13">
    <source>
        <dbReference type="PROSITE" id="PS50003"/>
    </source>
</evidence>
<dbReference type="InterPro" id="IPR027417">
    <property type="entry name" value="P-loop_NTPase"/>
</dbReference>
<dbReference type="SUPFAM" id="SSF140990">
    <property type="entry name" value="FtsH protease domain-like"/>
    <property type="match status" value="1"/>
</dbReference>
<sequence length="963" mass="111072">MELSITHTPNPLHFFSSPQLSPNPNVFTLTAQRARRKLRFRVSATAEPDGASWSQSLRRGSRRFWTNFGEMVKKETGLDFQNSSVEKVGEVMSGDELRRFGSQWVSQFVDWNRWERWKNIKDWEPMRMGTFVLYIFVVTFACRGVYVAVQTPFLNRQKKELAEAYMEVLIPEPSPTNIRRFKKGMWKRTMPKGLKMKKLIERPDGTLVHDTSYVGENAWEDDQEERVKQIIEDDERLNKEEKKELTKGLGISGEVQSEGTWRERLHKWRDILRKERFSEQLDSLSAKYVVEFDMKEVEQSLRKDVAEKVTPTQDTRALWIAKRWWRYRPKLPYTYFLNKLDNSEATAVVFTEDLKKLYVTMKEGFPLEFVVDIPLDPHLFEIITSSGAEVDLLQKRQIHYFMKVVIALVPGILILWLIRESVMLLLITSKKFLYKKYNQLIDMARAENFIMPVGDVGETKSMYKEVVLGGDVWDLLDELMIYMGNPMQFYERGVQFVRGVLLSGPPGTGKTLFARTLAKESGLPFVFASGAEFTDSERSGASRINEMFSIARRNAPCFVFVDEIDAIAGRHARKDPRRRATFEALIAQLDGEKEKTGVDRVSLRQAIIFICATNRPDELDPEFVRPGRIDRRLYIGLPDAKQRIQIFGVHSSGKQLAEDVNFEELVFRTVGFSGADIRNLVNESAIMSVRKGHSKIFQQDIIDVLDKQLLEGMGVLLTEEEQQKCEQRVSLEKKRLLAVHEAGHVVLAHLFPRFDWHAFSQLLPGGKETAISVFYPREDMVDQGYTTFGYMMMQMVVAHGGRCAERIVFGDDISDGGSDDLEKITKIAREMVISPQNKKLGLIGLTKRVGLIDRPDNPDGELIRYRWDDPHVIPADMTLEVSELFTRELTRYIEETEELAMNALRNNRHILDLIAKELLERSRVTGLEVQEKLKQHSPVMFEDFAKPFQINPDEVLSFLFPLA</sequence>
<dbReference type="PANTHER" id="PTHR43655:SF19">
    <property type="entry name" value="ATP-DEPENDENT ZINC METALLOPROTEASE FTSH 12, CHLOROPLASTIC"/>
    <property type="match status" value="1"/>
</dbReference>
<proteinExistence type="inferred from homology"/>
<keyword evidence="12" id="KW-0472">Membrane</keyword>
<dbReference type="SUPFAM" id="SSF52540">
    <property type="entry name" value="P-loop containing nucleoside triphosphate hydrolases"/>
    <property type="match status" value="1"/>
</dbReference>
<organism evidence="14 15">
    <name type="scientific">Vigna unguiculata</name>
    <name type="common">Cowpea</name>
    <dbReference type="NCBI Taxonomy" id="3917"/>
    <lineage>
        <taxon>Eukaryota</taxon>
        <taxon>Viridiplantae</taxon>
        <taxon>Streptophyta</taxon>
        <taxon>Embryophyta</taxon>
        <taxon>Tracheophyta</taxon>
        <taxon>Spermatophyta</taxon>
        <taxon>Magnoliopsida</taxon>
        <taxon>eudicotyledons</taxon>
        <taxon>Gunneridae</taxon>
        <taxon>Pentapetalae</taxon>
        <taxon>rosids</taxon>
        <taxon>fabids</taxon>
        <taxon>Fabales</taxon>
        <taxon>Fabaceae</taxon>
        <taxon>Papilionoideae</taxon>
        <taxon>50 kb inversion clade</taxon>
        <taxon>NPAAA clade</taxon>
        <taxon>indigoferoid/millettioid clade</taxon>
        <taxon>Phaseoleae</taxon>
        <taxon>Vigna</taxon>
    </lineage>
</organism>
<evidence type="ECO:0000256" key="8">
    <source>
        <dbReference type="ARBA" id="ARBA00022833"/>
    </source>
</evidence>
<keyword evidence="9" id="KW-0067">ATP-binding</keyword>
<dbReference type="GO" id="GO:0046872">
    <property type="term" value="F:metal ion binding"/>
    <property type="evidence" value="ECO:0007669"/>
    <property type="project" value="UniProtKB-KW"/>
</dbReference>
<keyword evidence="10" id="KW-0809">Transit peptide</keyword>
<evidence type="ECO:0000313" key="14">
    <source>
        <dbReference type="EMBL" id="QCD85950.1"/>
    </source>
</evidence>
<keyword evidence="15" id="KW-1185">Reference proteome</keyword>
<evidence type="ECO:0000256" key="7">
    <source>
        <dbReference type="ARBA" id="ARBA00022801"/>
    </source>
</evidence>
<comment type="similarity">
    <text evidence="3">In the N-terminal section; belongs to the AAA ATPase family.</text>
</comment>